<keyword evidence="8" id="KW-0406">Ion transport</keyword>
<dbReference type="Pfam" id="PF07715">
    <property type="entry name" value="Plug"/>
    <property type="match status" value="1"/>
</dbReference>
<evidence type="ECO:0000256" key="5">
    <source>
        <dbReference type="ARBA" id="ARBA00022692"/>
    </source>
</evidence>
<reference evidence="16 17" key="1">
    <citation type="submission" date="2020-12" db="EMBL/GenBank/DDBJ databases">
        <title>HMF7856_wgs.fasta genome submission.</title>
        <authorList>
            <person name="Kang H."/>
            <person name="Kim H."/>
            <person name="Joh K."/>
        </authorList>
    </citation>
    <scope>NUCLEOTIDE SEQUENCE [LARGE SCALE GENOMIC DNA]</scope>
    <source>
        <strain evidence="16 17">HMF7856</strain>
    </source>
</reference>
<dbReference type="KEGG" id="mgik:GO620_015080"/>
<dbReference type="InterPro" id="IPR012910">
    <property type="entry name" value="Plug_dom"/>
</dbReference>
<keyword evidence="7" id="KW-0408">Iron</keyword>
<protein>
    <submittedName>
        <fullName evidence="16">TonB-dependent receptor</fullName>
    </submittedName>
</protein>
<evidence type="ECO:0000256" key="7">
    <source>
        <dbReference type="ARBA" id="ARBA00023004"/>
    </source>
</evidence>
<dbReference type="PANTHER" id="PTHR32552:SF68">
    <property type="entry name" value="FERRICHROME OUTER MEMBRANE TRANSPORTER_PHAGE RECEPTOR"/>
    <property type="match status" value="1"/>
</dbReference>
<proteinExistence type="inferred from homology"/>
<evidence type="ECO:0000256" key="3">
    <source>
        <dbReference type="ARBA" id="ARBA00022452"/>
    </source>
</evidence>
<sequence length="804" mass="88678">MATIALLFAYTASAQIVLSGKITDGQNNTPLPGATVTVNARSVAADAAGNYRTADLAAGNYTIKVSFIGFKTVIETVYLADSRRLDFSLTTANVLDDVNIVATRASRNSPTAFTNLSRKDIQKNNLGQDLPYLLMQTPSAVTTSDAGAGVGYTGIRIRGSDGTRVNVTINGIPYNDAESQGTYFVDLPDFASSVDNIQIQRGVGTSTNGAGAFGGSINIQTAVRRDSAYAELNNAAGSYGTVKNTVSIGTGLLDNHFEFDGRLSRIRSDGYIQRSASELKSYFFSGAYFGKNNSLRLNVFSGQEKTHQAWNGVNADSVAAGNRRYNELGYIAANGTYYPNQTDNYTQNHYQLLYNQQVSDQFSFGAALHYTKGLGYYEEYKNDASLADYGLIPVTIGGVTITNTDLVRRLWLKNDFYGVTYNLNYQPTTQFKLLLGGAYNEYKGAHYNNIEYTAQSAGISPDYEYSRNNAKKTDFNTFLRAEYETDKFLLYGDLQYRHVYYSFLGFDRNLNNVQQTVGLNFFNPKVGITYKLNSDNNLYASFGVGNHEPNRDDYVNSTPSSRPKAETLYDWEAGYRLHTGIFSGGINGFYMLYDNQLVLTGSLNDVGEAIRTNIKTSYRRGVEIDGRLKIIPQLVWAANAAISSNKVEGFQQYLFNYDTNTPVVTSYGTTDIAFSPNLVANSELSFHPLANGEIALISKYVSRQYLDNTSNINPTGVPSAGASSFAQNRYLNSYFVNSLRLNYNFSIKAVKNIGITVLVNNIFGVKYESNGATYPDIEGGKVVNYNYFYPQVPTNFLASLNLKF</sequence>
<evidence type="ECO:0000256" key="2">
    <source>
        <dbReference type="ARBA" id="ARBA00022448"/>
    </source>
</evidence>
<comment type="subcellular location">
    <subcellularLocation>
        <location evidence="1 12">Cell outer membrane</location>
        <topology evidence="1 12">Multi-pass membrane protein</topology>
    </subcellularLocation>
</comment>
<dbReference type="InterPro" id="IPR008969">
    <property type="entry name" value="CarboxyPept-like_regulatory"/>
</dbReference>
<dbReference type="PANTHER" id="PTHR32552">
    <property type="entry name" value="FERRICHROME IRON RECEPTOR-RELATED"/>
    <property type="match status" value="1"/>
</dbReference>
<dbReference type="SUPFAM" id="SSF56935">
    <property type="entry name" value="Porins"/>
    <property type="match status" value="1"/>
</dbReference>
<dbReference type="Proteomes" id="UP000429232">
    <property type="component" value="Chromosome"/>
</dbReference>
<evidence type="ECO:0000256" key="6">
    <source>
        <dbReference type="ARBA" id="ARBA00022729"/>
    </source>
</evidence>
<dbReference type="Gene3D" id="2.60.40.1120">
    <property type="entry name" value="Carboxypeptidase-like, regulatory domain"/>
    <property type="match status" value="1"/>
</dbReference>
<dbReference type="InterPro" id="IPR036942">
    <property type="entry name" value="Beta-barrel_TonB_sf"/>
</dbReference>
<dbReference type="PROSITE" id="PS52016">
    <property type="entry name" value="TONB_DEPENDENT_REC_3"/>
    <property type="match status" value="1"/>
</dbReference>
<evidence type="ECO:0000259" key="14">
    <source>
        <dbReference type="Pfam" id="PF00593"/>
    </source>
</evidence>
<dbReference type="InterPro" id="IPR039426">
    <property type="entry name" value="TonB-dep_rcpt-like"/>
</dbReference>
<dbReference type="AlphaFoldDB" id="A0A6I4IN91"/>
<evidence type="ECO:0000256" key="11">
    <source>
        <dbReference type="ARBA" id="ARBA00023237"/>
    </source>
</evidence>
<evidence type="ECO:0000313" key="16">
    <source>
        <dbReference type="EMBL" id="QQL51592.1"/>
    </source>
</evidence>
<feature type="domain" description="TonB-dependent receptor-like beta-barrel" evidence="14">
    <location>
        <begin position="298"/>
        <end position="762"/>
    </location>
</feature>
<name>A0A6I4IN91_9SPHI</name>
<comment type="similarity">
    <text evidence="12 13">Belongs to the TonB-dependent receptor family.</text>
</comment>
<keyword evidence="17" id="KW-1185">Reference proteome</keyword>
<dbReference type="GO" id="GO:0009279">
    <property type="term" value="C:cell outer membrane"/>
    <property type="evidence" value="ECO:0007669"/>
    <property type="project" value="UniProtKB-SubCell"/>
</dbReference>
<keyword evidence="2 12" id="KW-0813">Transport</keyword>
<keyword evidence="10 12" id="KW-0472">Membrane</keyword>
<evidence type="ECO:0000256" key="13">
    <source>
        <dbReference type="RuleBase" id="RU003357"/>
    </source>
</evidence>
<dbReference type="Gene3D" id="2.170.130.10">
    <property type="entry name" value="TonB-dependent receptor, plug domain"/>
    <property type="match status" value="1"/>
</dbReference>
<evidence type="ECO:0000256" key="4">
    <source>
        <dbReference type="ARBA" id="ARBA00022496"/>
    </source>
</evidence>
<evidence type="ECO:0000256" key="12">
    <source>
        <dbReference type="PROSITE-ProRule" id="PRU01360"/>
    </source>
</evidence>
<feature type="domain" description="TonB-dependent receptor plug" evidence="15">
    <location>
        <begin position="107"/>
        <end position="215"/>
    </location>
</feature>
<dbReference type="EMBL" id="CP066775">
    <property type="protein sequence ID" value="QQL51592.1"/>
    <property type="molecule type" value="Genomic_DNA"/>
</dbReference>
<evidence type="ECO:0000256" key="8">
    <source>
        <dbReference type="ARBA" id="ARBA00023065"/>
    </source>
</evidence>
<evidence type="ECO:0000256" key="1">
    <source>
        <dbReference type="ARBA" id="ARBA00004571"/>
    </source>
</evidence>
<keyword evidence="9 13" id="KW-0798">TonB box</keyword>
<evidence type="ECO:0000256" key="9">
    <source>
        <dbReference type="ARBA" id="ARBA00023077"/>
    </source>
</evidence>
<dbReference type="Gene3D" id="2.40.170.20">
    <property type="entry name" value="TonB-dependent receptor, beta-barrel domain"/>
    <property type="match status" value="1"/>
</dbReference>
<evidence type="ECO:0000259" key="15">
    <source>
        <dbReference type="Pfam" id="PF07715"/>
    </source>
</evidence>
<keyword evidence="3 12" id="KW-1134">Transmembrane beta strand</keyword>
<keyword evidence="11 12" id="KW-0998">Cell outer membrane</keyword>
<gene>
    <name evidence="16" type="ORF">GO620_015080</name>
</gene>
<dbReference type="InterPro" id="IPR037066">
    <property type="entry name" value="Plug_dom_sf"/>
</dbReference>
<accession>A0A6I4IN91</accession>
<dbReference type="GO" id="GO:0015344">
    <property type="term" value="F:siderophore uptake transmembrane transporter activity"/>
    <property type="evidence" value="ECO:0007669"/>
    <property type="project" value="TreeGrafter"/>
</dbReference>
<dbReference type="Pfam" id="PF13620">
    <property type="entry name" value="CarboxypepD_reg"/>
    <property type="match status" value="1"/>
</dbReference>
<keyword evidence="4" id="KW-0410">Iron transport</keyword>
<evidence type="ECO:0000313" key="17">
    <source>
        <dbReference type="Proteomes" id="UP000429232"/>
    </source>
</evidence>
<evidence type="ECO:0000256" key="10">
    <source>
        <dbReference type="ARBA" id="ARBA00023136"/>
    </source>
</evidence>
<keyword evidence="6" id="KW-0732">Signal</keyword>
<dbReference type="InterPro" id="IPR000531">
    <property type="entry name" value="Beta-barrel_TonB"/>
</dbReference>
<dbReference type="Pfam" id="PF00593">
    <property type="entry name" value="TonB_dep_Rec_b-barrel"/>
    <property type="match status" value="1"/>
</dbReference>
<organism evidence="16 17">
    <name type="scientific">Mucilaginibacter ginkgonis</name>
    <dbReference type="NCBI Taxonomy" id="2682091"/>
    <lineage>
        <taxon>Bacteria</taxon>
        <taxon>Pseudomonadati</taxon>
        <taxon>Bacteroidota</taxon>
        <taxon>Sphingobacteriia</taxon>
        <taxon>Sphingobacteriales</taxon>
        <taxon>Sphingobacteriaceae</taxon>
        <taxon>Mucilaginibacter</taxon>
    </lineage>
</organism>
<keyword evidence="5 12" id="KW-0812">Transmembrane</keyword>
<keyword evidence="16" id="KW-0675">Receptor</keyword>
<dbReference type="SUPFAM" id="SSF49464">
    <property type="entry name" value="Carboxypeptidase regulatory domain-like"/>
    <property type="match status" value="1"/>
</dbReference>